<feature type="transmembrane region" description="Helical" evidence="8">
    <location>
        <begin position="274"/>
        <end position="302"/>
    </location>
</feature>
<dbReference type="InterPro" id="IPR036390">
    <property type="entry name" value="WH_DNA-bd_sf"/>
</dbReference>
<organism evidence="10 11">
    <name type="scientific">Catenulispora yoronensis</name>
    <dbReference type="NCBI Taxonomy" id="450799"/>
    <lineage>
        <taxon>Bacteria</taxon>
        <taxon>Bacillati</taxon>
        <taxon>Actinomycetota</taxon>
        <taxon>Actinomycetes</taxon>
        <taxon>Catenulisporales</taxon>
        <taxon>Catenulisporaceae</taxon>
        <taxon>Catenulispora</taxon>
    </lineage>
</organism>
<sequence>MSEATTAAGSGGGRHAGAPAGPHNEVALVFAGVMLGMLLAALDQTIVSTALPTIVSDLGGANHISWVVTSYLLASTALTPLWGKLGDQFGRKRVFQISIIVFLIGSALCGMAQNMGELIAARGLQGIGGGGLMVLSMALIADVVPPRDRGKYQGVIGAVFGVASVIGPLIGGFFVDHLSWRWVFYVNLPVGAIALVVVAIGMRTHTAHRKPVIDYLGTFLIAAAASCLILVTSFGGSTWAWGSWQVLACSGLAVVLLIGWFFAEKYAKEPVLPLHLFTNSVFAMCSTIGFVLGLCMMGSLTFLPLYMQIVHGATPTVSGLQLLPLMAGVLIASIGSGQLISKTGRYKIFPIVGTAVMTVGAWMLSRMTDTSTTFYNAMAMLVFGLGLGLVMQVLIIAVQNNVDYEELGTATSAVTFFRSIGGAFGASVFGTVFNNKLTSELKDAVAAGHIDPAFPFQKAIEDPKLIKEYPKAVTQPFLHVYAHALHYVFVYAIPLCALAFLLSLFLREVPLRTTTRGTGAAEAATGPTQRTSIDELERALTVLSSRQNVKERYSQSIAKSGIDITVPEAYGLFRLKQYGPTRIEDIPGRLKLSMAEIRPHLDTLVSTGRAAVHGSPPHQTLVMTEAGEAAVDALSAARRAILTDQLDGWSPEQHAELLTMLRQLADSTLDQEDSALWAGSGSGSGPGAGSGPGLESGAGLGL</sequence>
<evidence type="ECO:0000256" key="7">
    <source>
        <dbReference type="SAM" id="MobiDB-lite"/>
    </source>
</evidence>
<gene>
    <name evidence="10" type="ORF">GCM10009839_03340</name>
</gene>
<dbReference type="Gene3D" id="1.10.10.10">
    <property type="entry name" value="Winged helix-like DNA-binding domain superfamily/Winged helix DNA-binding domain"/>
    <property type="match status" value="1"/>
</dbReference>
<feature type="transmembrane region" description="Helical" evidence="8">
    <location>
        <begin position="26"/>
        <end position="51"/>
    </location>
</feature>
<accession>A0ABP5EZB8</accession>
<evidence type="ECO:0000256" key="1">
    <source>
        <dbReference type="ARBA" id="ARBA00004651"/>
    </source>
</evidence>
<protein>
    <submittedName>
        <fullName evidence="10">MFS transporter</fullName>
    </submittedName>
</protein>
<feature type="transmembrane region" description="Helical" evidence="8">
    <location>
        <begin position="119"/>
        <end position="140"/>
    </location>
</feature>
<feature type="transmembrane region" description="Helical" evidence="8">
    <location>
        <begin position="180"/>
        <end position="200"/>
    </location>
</feature>
<dbReference type="PANTHER" id="PTHR23501">
    <property type="entry name" value="MAJOR FACILITATOR SUPERFAMILY"/>
    <property type="match status" value="1"/>
</dbReference>
<dbReference type="InterPro" id="IPR004638">
    <property type="entry name" value="EmrB-like"/>
</dbReference>
<evidence type="ECO:0000313" key="11">
    <source>
        <dbReference type="Proteomes" id="UP001500751"/>
    </source>
</evidence>
<comment type="caution">
    <text evidence="10">The sequence shown here is derived from an EMBL/GenBank/DDBJ whole genome shotgun (WGS) entry which is preliminary data.</text>
</comment>
<keyword evidence="3" id="KW-1003">Cell membrane</keyword>
<comment type="subcellular location">
    <subcellularLocation>
        <location evidence="1">Cell membrane</location>
        <topology evidence="1">Multi-pass membrane protein</topology>
    </subcellularLocation>
</comment>
<feature type="region of interest" description="Disordered" evidence="7">
    <location>
        <begin position="675"/>
        <end position="702"/>
    </location>
</feature>
<feature type="domain" description="Major facilitator superfamily (MFS) profile" evidence="9">
    <location>
        <begin position="29"/>
        <end position="511"/>
    </location>
</feature>
<evidence type="ECO:0000256" key="5">
    <source>
        <dbReference type="ARBA" id="ARBA00022989"/>
    </source>
</evidence>
<keyword evidence="4 8" id="KW-0812">Transmembrane</keyword>
<feature type="transmembrane region" description="Helical" evidence="8">
    <location>
        <begin position="94"/>
        <end position="113"/>
    </location>
</feature>
<keyword evidence="6 8" id="KW-0472">Membrane</keyword>
<dbReference type="SUPFAM" id="SSF46785">
    <property type="entry name" value="Winged helix' DNA-binding domain"/>
    <property type="match status" value="1"/>
</dbReference>
<dbReference type="PROSITE" id="PS50850">
    <property type="entry name" value="MFS"/>
    <property type="match status" value="1"/>
</dbReference>
<dbReference type="Pfam" id="PF07690">
    <property type="entry name" value="MFS_1"/>
    <property type="match status" value="1"/>
</dbReference>
<dbReference type="SUPFAM" id="SSF103473">
    <property type="entry name" value="MFS general substrate transporter"/>
    <property type="match status" value="1"/>
</dbReference>
<feature type="transmembrane region" description="Helical" evidence="8">
    <location>
        <begin position="241"/>
        <end position="262"/>
    </location>
</feature>
<evidence type="ECO:0000256" key="8">
    <source>
        <dbReference type="SAM" id="Phobius"/>
    </source>
</evidence>
<dbReference type="EMBL" id="BAAAQN010000002">
    <property type="protein sequence ID" value="GAA2012337.1"/>
    <property type="molecule type" value="Genomic_DNA"/>
</dbReference>
<feature type="transmembrane region" description="Helical" evidence="8">
    <location>
        <begin position="410"/>
        <end position="433"/>
    </location>
</feature>
<dbReference type="Gene3D" id="1.20.1720.10">
    <property type="entry name" value="Multidrug resistance protein D"/>
    <property type="match status" value="1"/>
</dbReference>
<keyword evidence="2" id="KW-0813">Transport</keyword>
<feature type="transmembrane region" description="Helical" evidence="8">
    <location>
        <begin position="348"/>
        <end position="365"/>
    </location>
</feature>
<feature type="transmembrane region" description="Helical" evidence="8">
    <location>
        <begin position="212"/>
        <end position="235"/>
    </location>
</feature>
<dbReference type="InterPro" id="IPR036388">
    <property type="entry name" value="WH-like_DNA-bd_sf"/>
</dbReference>
<feature type="transmembrane region" description="Helical" evidence="8">
    <location>
        <begin position="377"/>
        <end position="398"/>
    </location>
</feature>
<dbReference type="InterPro" id="IPR011701">
    <property type="entry name" value="MFS"/>
</dbReference>
<reference evidence="11" key="1">
    <citation type="journal article" date="2019" name="Int. J. Syst. Evol. Microbiol.">
        <title>The Global Catalogue of Microorganisms (GCM) 10K type strain sequencing project: providing services to taxonomists for standard genome sequencing and annotation.</title>
        <authorList>
            <consortium name="The Broad Institute Genomics Platform"/>
            <consortium name="The Broad Institute Genome Sequencing Center for Infectious Disease"/>
            <person name="Wu L."/>
            <person name="Ma J."/>
        </authorList>
    </citation>
    <scope>NUCLEOTIDE SEQUENCE [LARGE SCALE GENOMIC DNA]</scope>
    <source>
        <strain evidence="11">JCM 16014</strain>
    </source>
</reference>
<dbReference type="CDD" id="cd17502">
    <property type="entry name" value="MFS_Azr1_MDR_like"/>
    <property type="match status" value="1"/>
</dbReference>
<dbReference type="Proteomes" id="UP001500751">
    <property type="component" value="Unassembled WGS sequence"/>
</dbReference>
<keyword evidence="11" id="KW-1185">Reference proteome</keyword>
<feature type="transmembrane region" description="Helical" evidence="8">
    <location>
        <begin position="63"/>
        <end position="82"/>
    </location>
</feature>
<dbReference type="InterPro" id="IPR036259">
    <property type="entry name" value="MFS_trans_sf"/>
</dbReference>
<feature type="transmembrane region" description="Helical" evidence="8">
    <location>
        <begin position="484"/>
        <end position="506"/>
    </location>
</feature>
<feature type="transmembrane region" description="Helical" evidence="8">
    <location>
        <begin position="152"/>
        <end position="174"/>
    </location>
</feature>
<evidence type="ECO:0000259" key="9">
    <source>
        <dbReference type="PROSITE" id="PS50850"/>
    </source>
</evidence>
<evidence type="ECO:0000256" key="2">
    <source>
        <dbReference type="ARBA" id="ARBA00022448"/>
    </source>
</evidence>
<dbReference type="PRINTS" id="PR01036">
    <property type="entry name" value="TCRTETB"/>
</dbReference>
<name>A0ABP5EZB8_9ACTN</name>
<evidence type="ECO:0000256" key="6">
    <source>
        <dbReference type="ARBA" id="ARBA00023136"/>
    </source>
</evidence>
<proteinExistence type="predicted"/>
<dbReference type="RefSeq" id="WP_344663656.1">
    <property type="nucleotide sequence ID" value="NZ_BAAAQN010000002.1"/>
</dbReference>
<feature type="compositionally biased region" description="Gly residues" evidence="7">
    <location>
        <begin position="680"/>
        <end position="702"/>
    </location>
</feature>
<evidence type="ECO:0000313" key="10">
    <source>
        <dbReference type="EMBL" id="GAA2012337.1"/>
    </source>
</evidence>
<dbReference type="Gene3D" id="1.20.1250.20">
    <property type="entry name" value="MFS general substrate transporter like domains"/>
    <property type="match status" value="1"/>
</dbReference>
<evidence type="ECO:0000256" key="4">
    <source>
        <dbReference type="ARBA" id="ARBA00022692"/>
    </source>
</evidence>
<feature type="transmembrane region" description="Helical" evidence="8">
    <location>
        <begin position="322"/>
        <end position="341"/>
    </location>
</feature>
<dbReference type="PANTHER" id="PTHR23501:SF197">
    <property type="entry name" value="COMD"/>
    <property type="match status" value="1"/>
</dbReference>
<dbReference type="NCBIfam" id="TIGR00711">
    <property type="entry name" value="efflux_EmrB"/>
    <property type="match status" value="1"/>
</dbReference>
<keyword evidence="5 8" id="KW-1133">Transmembrane helix</keyword>
<dbReference type="InterPro" id="IPR020846">
    <property type="entry name" value="MFS_dom"/>
</dbReference>
<evidence type="ECO:0000256" key="3">
    <source>
        <dbReference type="ARBA" id="ARBA00022475"/>
    </source>
</evidence>